<dbReference type="PANTHER" id="PTHR33499:SF43">
    <property type="entry name" value="TRANSPOSASE, PTTA_EN_SPM, PLANT"/>
    <property type="match status" value="1"/>
</dbReference>
<reference evidence="2 3" key="1">
    <citation type="journal article" date="2019" name="Plant Biotechnol. J.">
        <title>The red bayberry genome and genetic basis of sex determination.</title>
        <authorList>
            <person name="Jia H.M."/>
            <person name="Jia H.J."/>
            <person name="Cai Q.L."/>
            <person name="Wang Y."/>
            <person name="Zhao H.B."/>
            <person name="Yang W.F."/>
            <person name="Wang G.Y."/>
            <person name="Li Y.H."/>
            <person name="Zhan D.L."/>
            <person name="Shen Y.T."/>
            <person name="Niu Q.F."/>
            <person name="Chang L."/>
            <person name="Qiu J."/>
            <person name="Zhao L."/>
            <person name="Xie H.B."/>
            <person name="Fu W.Y."/>
            <person name="Jin J."/>
            <person name="Li X.W."/>
            <person name="Jiao Y."/>
            <person name="Zhou C.C."/>
            <person name="Tu T."/>
            <person name="Chai C.Y."/>
            <person name="Gao J.L."/>
            <person name="Fan L.J."/>
            <person name="van de Weg E."/>
            <person name="Wang J.Y."/>
            <person name="Gao Z.S."/>
        </authorList>
    </citation>
    <scope>NUCLEOTIDE SEQUENCE [LARGE SCALE GENOMIC DNA]</scope>
    <source>
        <tissue evidence="2">Leaves</tissue>
    </source>
</reference>
<dbReference type="OrthoDB" id="1921870at2759"/>
<accession>A0A6A1WIG7</accession>
<organism evidence="2 3">
    <name type="scientific">Morella rubra</name>
    <name type="common">Chinese bayberry</name>
    <dbReference type="NCBI Taxonomy" id="262757"/>
    <lineage>
        <taxon>Eukaryota</taxon>
        <taxon>Viridiplantae</taxon>
        <taxon>Streptophyta</taxon>
        <taxon>Embryophyta</taxon>
        <taxon>Tracheophyta</taxon>
        <taxon>Spermatophyta</taxon>
        <taxon>Magnoliopsida</taxon>
        <taxon>eudicotyledons</taxon>
        <taxon>Gunneridae</taxon>
        <taxon>Pentapetalae</taxon>
        <taxon>rosids</taxon>
        <taxon>fabids</taxon>
        <taxon>Fagales</taxon>
        <taxon>Myricaceae</taxon>
        <taxon>Morella</taxon>
    </lineage>
</organism>
<keyword evidence="3" id="KW-1185">Reference proteome</keyword>
<feature type="compositionally biased region" description="Basic and acidic residues" evidence="1">
    <location>
        <begin position="178"/>
        <end position="203"/>
    </location>
</feature>
<dbReference type="PANTHER" id="PTHR33499">
    <property type="entry name" value="OS12G0282400 PROTEIN-RELATED"/>
    <property type="match status" value="1"/>
</dbReference>
<feature type="region of interest" description="Disordered" evidence="1">
    <location>
        <begin position="158"/>
        <end position="224"/>
    </location>
</feature>
<evidence type="ECO:0000256" key="1">
    <source>
        <dbReference type="SAM" id="MobiDB-lite"/>
    </source>
</evidence>
<gene>
    <name evidence="2" type="ORF">CJ030_MR1G005399</name>
</gene>
<sequence>MLVRELIPISVNKWADVPAEVKEYIMDRVLDHFDLTTPVMRTVVETMMTARRTHRNRMHAYFKKFPSKEAALLKPHPDTTEEQWKELCDLFTSEAFMERHHSVTLIPEYGVPVRNQNTSSIGTTTFTHGLRSFLTQVSTVSKLRFLQLEVATQPFRHHCRHSQPPVPQQTRTVSSRPLAEDYHRQVIRKLAESTHSAEPEPRPVFRPKKDNHRIKKTLRFEPEA</sequence>
<dbReference type="AlphaFoldDB" id="A0A6A1WIG7"/>
<protein>
    <submittedName>
        <fullName evidence="2">Uncharacterized protein</fullName>
    </submittedName>
</protein>
<dbReference type="Proteomes" id="UP000516437">
    <property type="component" value="Chromosome 1"/>
</dbReference>
<feature type="compositionally biased region" description="Basic residues" evidence="1">
    <location>
        <begin position="205"/>
        <end position="217"/>
    </location>
</feature>
<proteinExistence type="predicted"/>
<name>A0A6A1WIG7_9ROSI</name>
<comment type="caution">
    <text evidence="2">The sequence shown here is derived from an EMBL/GenBank/DDBJ whole genome shotgun (WGS) entry which is preliminary data.</text>
</comment>
<dbReference type="EMBL" id="RXIC02000019">
    <property type="protein sequence ID" value="KAB1225072.1"/>
    <property type="molecule type" value="Genomic_DNA"/>
</dbReference>
<evidence type="ECO:0000313" key="2">
    <source>
        <dbReference type="EMBL" id="KAB1225072.1"/>
    </source>
</evidence>
<evidence type="ECO:0000313" key="3">
    <source>
        <dbReference type="Proteomes" id="UP000516437"/>
    </source>
</evidence>